<dbReference type="PANTHER" id="PTHR22946:SF8">
    <property type="entry name" value="ACETYL XYLAN ESTERASE DOMAIN-CONTAINING PROTEIN"/>
    <property type="match status" value="1"/>
</dbReference>
<dbReference type="Proteomes" id="UP001595818">
    <property type="component" value="Unassembled WGS sequence"/>
</dbReference>
<evidence type="ECO:0000313" key="4">
    <source>
        <dbReference type="Proteomes" id="UP001595818"/>
    </source>
</evidence>
<name>A0ABV9T7X5_9BACT</name>
<protein>
    <submittedName>
        <fullName evidence="3">Acetylxylan esterase</fullName>
    </submittedName>
</protein>
<gene>
    <name evidence="3" type="ORF">ACFPFU_24360</name>
</gene>
<dbReference type="PANTHER" id="PTHR22946">
    <property type="entry name" value="DIENELACTONE HYDROLASE DOMAIN-CONTAINING PROTEIN-RELATED"/>
    <property type="match status" value="1"/>
</dbReference>
<dbReference type="InterPro" id="IPR008391">
    <property type="entry name" value="AXE1_dom"/>
</dbReference>
<evidence type="ECO:0000313" key="3">
    <source>
        <dbReference type="EMBL" id="MFC4874860.1"/>
    </source>
</evidence>
<comment type="caution">
    <text evidence="3">The sequence shown here is derived from an EMBL/GenBank/DDBJ whole genome shotgun (WGS) entry which is preliminary data.</text>
</comment>
<keyword evidence="1" id="KW-0732">Signal</keyword>
<evidence type="ECO:0000256" key="1">
    <source>
        <dbReference type="SAM" id="SignalP"/>
    </source>
</evidence>
<dbReference type="RefSeq" id="WP_377069119.1">
    <property type="nucleotide sequence ID" value="NZ_JBHSJJ010000023.1"/>
</dbReference>
<organism evidence="3 4">
    <name type="scientific">Negadavirga shengliensis</name>
    <dbReference type="NCBI Taxonomy" id="1389218"/>
    <lineage>
        <taxon>Bacteria</taxon>
        <taxon>Pseudomonadati</taxon>
        <taxon>Bacteroidota</taxon>
        <taxon>Cytophagia</taxon>
        <taxon>Cytophagales</taxon>
        <taxon>Cyclobacteriaceae</taxon>
        <taxon>Negadavirga</taxon>
    </lineage>
</organism>
<keyword evidence="4" id="KW-1185">Reference proteome</keyword>
<feature type="signal peptide" evidence="1">
    <location>
        <begin position="1"/>
        <end position="20"/>
    </location>
</feature>
<feature type="domain" description="Acetyl xylan esterase" evidence="2">
    <location>
        <begin position="101"/>
        <end position="278"/>
    </location>
</feature>
<dbReference type="InterPro" id="IPR050261">
    <property type="entry name" value="FrsA_esterase"/>
</dbReference>
<evidence type="ECO:0000259" key="2">
    <source>
        <dbReference type="Pfam" id="PF05448"/>
    </source>
</evidence>
<dbReference type="SUPFAM" id="SSF53474">
    <property type="entry name" value="alpha/beta-Hydrolases"/>
    <property type="match status" value="2"/>
</dbReference>
<dbReference type="EMBL" id="JBHSJJ010000023">
    <property type="protein sequence ID" value="MFC4874860.1"/>
    <property type="molecule type" value="Genomic_DNA"/>
</dbReference>
<dbReference type="Gene3D" id="3.40.50.1820">
    <property type="entry name" value="alpha/beta hydrolase"/>
    <property type="match status" value="2"/>
</dbReference>
<reference evidence="4" key="1">
    <citation type="journal article" date="2019" name="Int. J. Syst. Evol. Microbiol.">
        <title>The Global Catalogue of Microorganisms (GCM) 10K type strain sequencing project: providing services to taxonomists for standard genome sequencing and annotation.</title>
        <authorList>
            <consortium name="The Broad Institute Genomics Platform"/>
            <consortium name="The Broad Institute Genome Sequencing Center for Infectious Disease"/>
            <person name="Wu L."/>
            <person name="Ma J."/>
        </authorList>
    </citation>
    <scope>NUCLEOTIDE SEQUENCE [LARGE SCALE GENOMIC DNA]</scope>
    <source>
        <strain evidence="4">CGMCC 4.7466</strain>
    </source>
</reference>
<sequence>MKNYLLASVFVFFLIEASLAQEDLKVIQPHWVHFGDGPNALYKHLSQQAFDLLEARENRIKEIESKEEWGQWQTEIKEKLHKVVGPFPEKTPLNAQITKTVQKEGYKIEHIVFESQPGFYVSSSLFIPDGLKGKAPAIIYCSGHHVHAYRNPTYQHVILNLVDKGFIVFAFDPVGQGERLEYFDPNSGNPMGGPTNQHSYPGAQAFLAGSSQAKYMIWDGIRAVDYLFTRPEVDTDRIGITGRSGGGTQSAYIAAFDERILASAPENYITTFKRLLYTHGPQDAEQNFFQGIAAGLDQPDLLLVRAPKPNMMITTTRDIFNIQGAREAAEELEKAYKTFESKENFLMVEDDAGHASTPKNREAMYAFFQKHLDLPGSSADEIMDSLPASELQVTSTGQVLTAYEGVRVFDLNQRELEKNRVSAAKPANVAKAAAEISGYRIPVSPAETMMVGRIQREGYVVEKHLMKGEGDYWIPYLLMKPEMETAKAIIYLDPKGKGVDAAEGGEMERLVRSGSMVLAPDLLNTGEMGGGNFTGDSNFEGNSYNLWFGGILIGRSIAGLHAGDVNRLAKVLRDDEGAGRIFGYGKQRMAAVMLHAASFNPDIEGIALDAPVSSFQSIVESETYDPSLIEYSVAGALPVYDLPDLLDYLSRDRKLLMLKPESGFQPMKENDLKIPATVIVADFEDREQALKEWLR</sequence>
<feature type="chain" id="PRO_5045692238" evidence="1">
    <location>
        <begin position="21"/>
        <end position="695"/>
    </location>
</feature>
<proteinExistence type="predicted"/>
<dbReference type="Pfam" id="PF05448">
    <property type="entry name" value="AXE1"/>
    <property type="match status" value="1"/>
</dbReference>
<dbReference type="InterPro" id="IPR029058">
    <property type="entry name" value="AB_hydrolase_fold"/>
</dbReference>
<accession>A0ABV9T7X5</accession>